<gene>
    <name evidence="2" type="ORF">FNF29_06300</name>
</gene>
<feature type="region of interest" description="Disordered" evidence="1">
    <location>
        <begin position="984"/>
        <end position="1028"/>
    </location>
</feature>
<reference evidence="2 3" key="1">
    <citation type="submission" date="2019-07" db="EMBL/GenBank/DDBJ databases">
        <title>Genomes of Cafeteria roenbergensis.</title>
        <authorList>
            <person name="Fischer M.G."/>
            <person name="Hackl T."/>
            <person name="Roman M."/>
        </authorList>
    </citation>
    <scope>NUCLEOTIDE SEQUENCE [LARGE SCALE GENOMIC DNA]</scope>
    <source>
        <strain evidence="2 3">BVI</strain>
    </source>
</reference>
<accession>A0A5A8C8T9</accession>
<dbReference type="EMBL" id="VLTN01000047">
    <property type="protein sequence ID" value="KAA0149009.1"/>
    <property type="molecule type" value="Genomic_DNA"/>
</dbReference>
<dbReference type="Proteomes" id="UP000323011">
    <property type="component" value="Unassembled WGS sequence"/>
</dbReference>
<protein>
    <submittedName>
        <fullName evidence="2">Uncharacterized protein</fullName>
    </submittedName>
</protein>
<dbReference type="AlphaFoldDB" id="A0A5A8C8T9"/>
<evidence type="ECO:0000313" key="3">
    <source>
        <dbReference type="Proteomes" id="UP000323011"/>
    </source>
</evidence>
<feature type="compositionally biased region" description="Low complexity" evidence="1">
    <location>
        <begin position="413"/>
        <end position="424"/>
    </location>
</feature>
<sequence length="1028" mass="106458">MHVQSASPPKIAHNTLAGRGSPPLHPEGVLPRSGVPDTDARAVVSVRHRAKAACLKVHQTGLQIGFQLIRNALRSLPSSGALDRVLERASQADCRDSDLSRAIVTHLGPDGALGVAQLAVAMSTKEASAPIAPGAPAGSNAAAEAADLSPELALLRVGSSAGWSAASTAVRVEWESFRHVVKAAVSLSLSTLRSHEAGLLAAPQQQESEADKLLRRQRQWQLILESAKRELGTGDQMQKLVSSLDTWSATVAALGSGGVLVEHTQAALQQQAVAGLTEVDAAMRTELDATSGGHVDPETGLQPYEQAGQRLAKRTGGGLTSASKAVATLREAGGTSSSVAAMALMAELDGAVSRAVGVRFVGQPAAAGGSGASSRSSLSSARAAKEGAIVAAHADTTADDMANAGWDPDTEAADQQSGSSAIGAAASAGAHPWAAVVDEAVASVRSDYVTWWSSRKQKWDASVARAKGPTSFKLPAPPASANSDVGALLRHFFRTEFTEVFLHGQDVTDEGLKEADERDRQLARAERECRAQWSAMLGAPRLTEAAKEAVAAAAEDAADLATGGGPATKYIAASMLAADAPASELRHASLQLAVVMAKSRASAAARRELALHYAAVTAAAQQSQEAALVQINEQRDLRSVTAFLQSEVRLLVCEAATARYVAAQTLASALTSTPGMDATQVASHLAMYAGTLANLAEPPAGGPAAGNSIASLFNSCVDIEAQRQQGLRIEQAAAEVSDNAKQFVGLLLMQLREWMKGQNNGKADATLVESIDNTANAMVKQASELSADSKRIVEFTVRLIQTMHLSKQIVGSTSALEPDDVPMIDAGSLLTMARPEAGIAAAEAIARGASQAAAAASLEAQKARLVTADDVAAALGLACDRGVPGARDAFRRAALSVSDGPAGAKQMATLPERELVASAVEVQRRGRYLAQLEGLVKRHKADLGTTIRQKRGELKSKHTELAASLSAFADKFAAACKQAGAPMLPRVKRPRPGEEAAAAQAQGEIVVPQATVAPAGTEEPAAKRPKVE</sequence>
<evidence type="ECO:0000313" key="2">
    <source>
        <dbReference type="EMBL" id="KAA0149009.1"/>
    </source>
</evidence>
<feature type="region of interest" description="Disordered" evidence="1">
    <location>
        <begin position="1"/>
        <end position="36"/>
    </location>
</feature>
<organism evidence="2 3">
    <name type="scientific">Cafeteria roenbergensis</name>
    <name type="common">Marine flagellate</name>
    <dbReference type="NCBI Taxonomy" id="33653"/>
    <lineage>
        <taxon>Eukaryota</taxon>
        <taxon>Sar</taxon>
        <taxon>Stramenopiles</taxon>
        <taxon>Bigyra</taxon>
        <taxon>Opalozoa</taxon>
        <taxon>Bicosoecida</taxon>
        <taxon>Cafeteriaceae</taxon>
        <taxon>Cafeteria</taxon>
    </lineage>
</organism>
<name>A0A5A8C8T9_CAFRO</name>
<comment type="caution">
    <text evidence="2">The sequence shown here is derived from an EMBL/GenBank/DDBJ whole genome shotgun (WGS) entry which is preliminary data.</text>
</comment>
<evidence type="ECO:0000256" key="1">
    <source>
        <dbReference type="SAM" id="MobiDB-lite"/>
    </source>
</evidence>
<feature type="region of interest" description="Disordered" evidence="1">
    <location>
        <begin position="400"/>
        <end position="424"/>
    </location>
</feature>
<feature type="compositionally biased region" description="Low complexity" evidence="1">
    <location>
        <begin position="995"/>
        <end position="1004"/>
    </location>
</feature>
<keyword evidence="3" id="KW-1185">Reference proteome</keyword>
<proteinExistence type="predicted"/>